<accession>A0AAD6LGP1</accession>
<dbReference type="Proteomes" id="UP001164929">
    <property type="component" value="Chromosome 17"/>
</dbReference>
<evidence type="ECO:0000313" key="1">
    <source>
        <dbReference type="EMBL" id="KAJ6960185.1"/>
    </source>
</evidence>
<reference evidence="1" key="1">
    <citation type="journal article" date="2023" name="Mol. Ecol. Resour.">
        <title>Chromosome-level genome assembly of a triploid poplar Populus alba 'Berolinensis'.</title>
        <authorList>
            <person name="Chen S."/>
            <person name="Yu Y."/>
            <person name="Wang X."/>
            <person name="Wang S."/>
            <person name="Zhang T."/>
            <person name="Zhou Y."/>
            <person name="He R."/>
            <person name="Meng N."/>
            <person name="Wang Y."/>
            <person name="Liu W."/>
            <person name="Liu Z."/>
            <person name="Liu J."/>
            <person name="Guo Q."/>
            <person name="Huang H."/>
            <person name="Sederoff R.R."/>
            <person name="Wang G."/>
            <person name="Qu G."/>
            <person name="Chen S."/>
        </authorList>
    </citation>
    <scope>NUCLEOTIDE SEQUENCE</scope>
    <source>
        <strain evidence="1">SC-2020</strain>
    </source>
</reference>
<organism evidence="1 2">
    <name type="scientific">Populus alba x Populus x berolinensis</name>
    <dbReference type="NCBI Taxonomy" id="444605"/>
    <lineage>
        <taxon>Eukaryota</taxon>
        <taxon>Viridiplantae</taxon>
        <taxon>Streptophyta</taxon>
        <taxon>Embryophyta</taxon>
        <taxon>Tracheophyta</taxon>
        <taxon>Spermatophyta</taxon>
        <taxon>Magnoliopsida</taxon>
        <taxon>eudicotyledons</taxon>
        <taxon>Gunneridae</taxon>
        <taxon>Pentapetalae</taxon>
        <taxon>rosids</taxon>
        <taxon>fabids</taxon>
        <taxon>Malpighiales</taxon>
        <taxon>Salicaceae</taxon>
        <taxon>Saliceae</taxon>
        <taxon>Populus</taxon>
    </lineage>
</organism>
<name>A0AAD6LGP1_9ROSI</name>
<comment type="caution">
    <text evidence="1">The sequence shown here is derived from an EMBL/GenBank/DDBJ whole genome shotgun (WGS) entry which is preliminary data.</text>
</comment>
<keyword evidence="2" id="KW-1185">Reference proteome</keyword>
<evidence type="ECO:0000313" key="2">
    <source>
        <dbReference type="Proteomes" id="UP001164929"/>
    </source>
</evidence>
<proteinExistence type="predicted"/>
<sequence length="56" mass="6338">MDKVKKAALDCDGSKAAGPMDSHLVSTKQLIYCHHYLISNHPALYLILLQYNMTYL</sequence>
<dbReference type="EMBL" id="JAQIZT010000017">
    <property type="protein sequence ID" value="KAJ6960185.1"/>
    <property type="molecule type" value="Genomic_DNA"/>
</dbReference>
<gene>
    <name evidence="1" type="ORF">NC653_038273</name>
</gene>
<dbReference type="AlphaFoldDB" id="A0AAD6LGP1"/>
<protein>
    <submittedName>
        <fullName evidence="1">Uncharacterized protein</fullName>
    </submittedName>
</protein>